<sequence>MAMSYANTQAAADAVSQLLWRLEVQLDEAFATGGELLAALPRARTAANLPAIAGQQAFEVLGQAIMAIGAARGHTVAGHRVIEKLGKQIGIEKSFGDELPKPEFAPTGADVSHLRVAA</sequence>
<accession>A0ABN1I076</accession>
<name>A0ABN1I076_9SPHN</name>
<reference evidence="1 2" key="1">
    <citation type="journal article" date="2019" name="Int. J. Syst. Evol. Microbiol.">
        <title>The Global Catalogue of Microorganisms (GCM) 10K type strain sequencing project: providing services to taxonomists for standard genome sequencing and annotation.</title>
        <authorList>
            <consortium name="The Broad Institute Genomics Platform"/>
            <consortium name="The Broad Institute Genome Sequencing Center for Infectious Disease"/>
            <person name="Wu L."/>
            <person name="Ma J."/>
        </authorList>
    </citation>
    <scope>NUCLEOTIDE SEQUENCE [LARGE SCALE GENOMIC DNA]</scope>
    <source>
        <strain evidence="1 2">JCM 14603</strain>
    </source>
</reference>
<dbReference type="EMBL" id="BAAAES010000012">
    <property type="protein sequence ID" value="GAA0677269.1"/>
    <property type="molecule type" value="Genomic_DNA"/>
</dbReference>
<comment type="caution">
    <text evidence="1">The sequence shown here is derived from an EMBL/GenBank/DDBJ whole genome shotgun (WGS) entry which is preliminary data.</text>
</comment>
<keyword evidence="2" id="KW-1185">Reference proteome</keyword>
<evidence type="ECO:0000313" key="2">
    <source>
        <dbReference type="Proteomes" id="UP001500238"/>
    </source>
</evidence>
<proteinExistence type="predicted"/>
<evidence type="ECO:0000313" key="1">
    <source>
        <dbReference type="EMBL" id="GAA0677269.1"/>
    </source>
</evidence>
<gene>
    <name evidence="1" type="ORF">GCM10009102_32390</name>
</gene>
<dbReference type="Proteomes" id="UP001500238">
    <property type="component" value="Unassembled WGS sequence"/>
</dbReference>
<protein>
    <submittedName>
        <fullName evidence="1">Uncharacterized protein</fullName>
    </submittedName>
</protein>
<organism evidence="1 2">
    <name type="scientific">Sphingomonas insulae</name>
    <dbReference type="NCBI Taxonomy" id="424800"/>
    <lineage>
        <taxon>Bacteria</taxon>
        <taxon>Pseudomonadati</taxon>
        <taxon>Pseudomonadota</taxon>
        <taxon>Alphaproteobacteria</taxon>
        <taxon>Sphingomonadales</taxon>
        <taxon>Sphingomonadaceae</taxon>
        <taxon>Sphingomonas</taxon>
    </lineage>
</organism>